<dbReference type="Pfam" id="PF20684">
    <property type="entry name" value="Fung_rhodopsin"/>
    <property type="match status" value="1"/>
</dbReference>
<keyword evidence="4 6" id="KW-0472">Membrane</keyword>
<feature type="transmembrane region" description="Helical" evidence="6">
    <location>
        <begin position="249"/>
        <end position="274"/>
    </location>
</feature>
<evidence type="ECO:0000313" key="9">
    <source>
        <dbReference type="Proteomes" id="UP000235786"/>
    </source>
</evidence>
<evidence type="ECO:0000256" key="2">
    <source>
        <dbReference type="ARBA" id="ARBA00022692"/>
    </source>
</evidence>
<evidence type="ECO:0000259" key="7">
    <source>
        <dbReference type="Pfam" id="PF20684"/>
    </source>
</evidence>
<comment type="subcellular location">
    <subcellularLocation>
        <location evidence="1">Membrane</location>
        <topology evidence="1">Multi-pass membrane protein</topology>
    </subcellularLocation>
</comment>
<evidence type="ECO:0000256" key="1">
    <source>
        <dbReference type="ARBA" id="ARBA00004141"/>
    </source>
</evidence>
<dbReference type="OrthoDB" id="5329176at2759"/>
<evidence type="ECO:0000313" key="8">
    <source>
        <dbReference type="EMBL" id="PMD32165.1"/>
    </source>
</evidence>
<gene>
    <name evidence="8" type="ORF">L207DRAFT_591032</name>
</gene>
<protein>
    <recommendedName>
        <fullName evidence="7">Rhodopsin domain-containing protein</fullName>
    </recommendedName>
</protein>
<evidence type="ECO:0000256" key="6">
    <source>
        <dbReference type="SAM" id="Phobius"/>
    </source>
</evidence>
<comment type="similarity">
    <text evidence="5">Belongs to the SAT4 family.</text>
</comment>
<dbReference type="InterPro" id="IPR049326">
    <property type="entry name" value="Rhodopsin_dom_fungi"/>
</dbReference>
<feature type="domain" description="Rhodopsin" evidence="7">
    <location>
        <begin position="38"/>
        <end position="279"/>
    </location>
</feature>
<dbReference type="PANTHER" id="PTHR33048:SF108">
    <property type="entry name" value="INTEGRAL MEMBRANE PROTEIN"/>
    <property type="match status" value="1"/>
</dbReference>
<dbReference type="EMBL" id="KZ613960">
    <property type="protein sequence ID" value="PMD32165.1"/>
    <property type="molecule type" value="Genomic_DNA"/>
</dbReference>
<dbReference type="AlphaFoldDB" id="A0A2J6R0X9"/>
<feature type="transmembrane region" description="Helical" evidence="6">
    <location>
        <begin position="99"/>
        <end position="123"/>
    </location>
</feature>
<feature type="transmembrane region" description="Helical" evidence="6">
    <location>
        <begin position="185"/>
        <end position="205"/>
    </location>
</feature>
<keyword evidence="9" id="KW-1185">Reference proteome</keyword>
<keyword evidence="3 6" id="KW-1133">Transmembrane helix</keyword>
<feature type="transmembrane region" description="Helical" evidence="6">
    <location>
        <begin position="217"/>
        <end position="243"/>
    </location>
</feature>
<feature type="transmembrane region" description="Helical" evidence="6">
    <location>
        <begin position="54"/>
        <end position="79"/>
    </location>
</feature>
<evidence type="ECO:0000256" key="4">
    <source>
        <dbReference type="ARBA" id="ARBA00023136"/>
    </source>
</evidence>
<proteinExistence type="inferred from homology"/>
<organism evidence="8 9">
    <name type="scientific">Hyaloscypha variabilis (strain UAMH 11265 / GT02V1 / F)</name>
    <name type="common">Meliniomyces variabilis</name>
    <dbReference type="NCBI Taxonomy" id="1149755"/>
    <lineage>
        <taxon>Eukaryota</taxon>
        <taxon>Fungi</taxon>
        <taxon>Dikarya</taxon>
        <taxon>Ascomycota</taxon>
        <taxon>Pezizomycotina</taxon>
        <taxon>Leotiomycetes</taxon>
        <taxon>Helotiales</taxon>
        <taxon>Hyaloscyphaceae</taxon>
        <taxon>Hyaloscypha</taxon>
        <taxon>Hyaloscypha variabilis</taxon>
    </lineage>
</organism>
<evidence type="ECO:0000256" key="3">
    <source>
        <dbReference type="ARBA" id="ARBA00022989"/>
    </source>
</evidence>
<reference evidence="8 9" key="1">
    <citation type="submission" date="2016-04" db="EMBL/GenBank/DDBJ databases">
        <title>A degradative enzymes factory behind the ericoid mycorrhizal symbiosis.</title>
        <authorList>
            <consortium name="DOE Joint Genome Institute"/>
            <person name="Martino E."/>
            <person name="Morin E."/>
            <person name="Grelet G."/>
            <person name="Kuo A."/>
            <person name="Kohler A."/>
            <person name="Daghino S."/>
            <person name="Barry K."/>
            <person name="Choi C."/>
            <person name="Cichocki N."/>
            <person name="Clum A."/>
            <person name="Copeland A."/>
            <person name="Hainaut M."/>
            <person name="Haridas S."/>
            <person name="Labutti K."/>
            <person name="Lindquist E."/>
            <person name="Lipzen A."/>
            <person name="Khouja H.-R."/>
            <person name="Murat C."/>
            <person name="Ohm R."/>
            <person name="Olson A."/>
            <person name="Spatafora J."/>
            <person name="Veneault-Fourrey C."/>
            <person name="Henrissat B."/>
            <person name="Grigoriev I."/>
            <person name="Martin F."/>
            <person name="Perotto S."/>
        </authorList>
    </citation>
    <scope>NUCLEOTIDE SEQUENCE [LARGE SCALE GENOMIC DNA]</scope>
    <source>
        <strain evidence="8 9">F</strain>
    </source>
</reference>
<sequence length="368" mass="41362">MAFHPPANFTSLNHGNLQSEALAVTFGFPILATVAVTLRLYSHWMTRTFGYDDWFICIAALLFWAQTVVTYKFVVMSYVGYHIYDIPFAQVDFQLTAKFIYAAEMIYVPILGLIKISIAIFLFRISGQKKMVKRAILSLVIFNVAAVTVNLFFVLFQCLPIAAIWNREAYPNAKCLNFNTVTTTFASINVVTDAMALILPTWIVYDLKISRRQKVMLIGILSFGLVTVVSGLVRAILLAQFAAHPPKDFTYSILFCISSIEVGLAFVAACAPYMKPLIVKVAPKIFRSGRFGRTAGKSTRPVYKLSESRTWKGTQTMTRVDTNGDDNSRILKDVTMNDKTDIMMTRETEVKWQDNPNGRVQTSTESLV</sequence>
<accession>A0A2J6R0X9</accession>
<dbReference type="InterPro" id="IPR052337">
    <property type="entry name" value="SAT4-like"/>
</dbReference>
<dbReference type="STRING" id="1149755.A0A2J6R0X9"/>
<dbReference type="GO" id="GO:0016020">
    <property type="term" value="C:membrane"/>
    <property type="evidence" value="ECO:0007669"/>
    <property type="project" value="UniProtKB-SubCell"/>
</dbReference>
<feature type="transmembrane region" description="Helical" evidence="6">
    <location>
        <begin position="135"/>
        <end position="165"/>
    </location>
</feature>
<feature type="transmembrane region" description="Helical" evidence="6">
    <location>
        <begin position="21"/>
        <end position="42"/>
    </location>
</feature>
<name>A0A2J6R0X9_HYAVF</name>
<dbReference type="PANTHER" id="PTHR33048">
    <property type="entry name" value="PTH11-LIKE INTEGRAL MEMBRANE PROTEIN (AFU_ORTHOLOGUE AFUA_5G11245)"/>
    <property type="match status" value="1"/>
</dbReference>
<keyword evidence="2 6" id="KW-0812">Transmembrane</keyword>
<evidence type="ECO:0000256" key="5">
    <source>
        <dbReference type="ARBA" id="ARBA00038359"/>
    </source>
</evidence>
<dbReference type="Proteomes" id="UP000235786">
    <property type="component" value="Unassembled WGS sequence"/>
</dbReference>